<organism evidence="2 3">
    <name type="scientific">Halobacillus salinarum</name>
    <dbReference type="NCBI Taxonomy" id="2932257"/>
    <lineage>
        <taxon>Bacteria</taxon>
        <taxon>Bacillati</taxon>
        <taxon>Bacillota</taxon>
        <taxon>Bacilli</taxon>
        <taxon>Bacillales</taxon>
        <taxon>Bacillaceae</taxon>
        <taxon>Halobacillus</taxon>
    </lineage>
</organism>
<dbReference type="EMBL" id="CP095073">
    <property type="protein sequence ID" value="UOQ42810.1"/>
    <property type="molecule type" value="Genomic_DNA"/>
</dbReference>
<keyword evidence="1" id="KW-0472">Membrane</keyword>
<feature type="transmembrane region" description="Helical" evidence="1">
    <location>
        <begin position="92"/>
        <end position="110"/>
    </location>
</feature>
<feature type="transmembrane region" description="Helical" evidence="1">
    <location>
        <begin position="61"/>
        <end position="80"/>
    </location>
</feature>
<evidence type="ECO:0000313" key="2">
    <source>
        <dbReference type="EMBL" id="UOQ42810.1"/>
    </source>
</evidence>
<evidence type="ECO:0000313" key="3">
    <source>
        <dbReference type="Proteomes" id="UP000831787"/>
    </source>
</evidence>
<reference evidence="2 3" key="1">
    <citation type="submission" date="2022-04" db="EMBL/GenBank/DDBJ databases">
        <title>Halobacillus sp. isolated from saltern.</title>
        <authorList>
            <person name="Won M."/>
            <person name="Lee C.-M."/>
            <person name="Woen H.-Y."/>
            <person name="Kwon S.-W."/>
        </authorList>
    </citation>
    <scope>NUCLEOTIDE SEQUENCE [LARGE SCALE GENOMIC DNA]</scope>
    <source>
        <strain evidence="2 3">SSBR10-3</strain>
    </source>
</reference>
<keyword evidence="1" id="KW-1133">Transmembrane helix</keyword>
<dbReference type="Proteomes" id="UP000831787">
    <property type="component" value="Chromosome"/>
</dbReference>
<protein>
    <submittedName>
        <fullName evidence="2">Uncharacterized protein</fullName>
    </submittedName>
</protein>
<keyword evidence="1" id="KW-0812">Transmembrane</keyword>
<gene>
    <name evidence="2" type="ORF">MUN89_12635</name>
</gene>
<feature type="transmembrane region" description="Helical" evidence="1">
    <location>
        <begin position="12"/>
        <end position="41"/>
    </location>
</feature>
<keyword evidence="3" id="KW-1185">Reference proteome</keyword>
<name>A0ABY4EEC2_9BACI</name>
<evidence type="ECO:0000256" key="1">
    <source>
        <dbReference type="SAM" id="Phobius"/>
    </source>
</evidence>
<proteinExistence type="predicted"/>
<dbReference type="RefSeq" id="WP_244708170.1">
    <property type="nucleotide sequence ID" value="NZ_CP095073.1"/>
</dbReference>
<sequence>MIVNIVVGLVIPWILSIWLALRSPIIVILIFPLGITIAYLANDWGFELFWTVSPTLKNPSLSILPYNIGYFPFIATLFAFIKLKRKYKNLSLIVWFTAITTLLEWFAVYIDKVNYLNGWNHLLTLLVYLTGFVATSLYLELLTKYKVLSSTTKKYS</sequence>
<feature type="transmembrane region" description="Helical" evidence="1">
    <location>
        <begin position="122"/>
        <end position="143"/>
    </location>
</feature>
<accession>A0ABY4EEC2</accession>